<keyword evidence="1" id="KW-1133">Transmembrane helix</keyword>
<sequence>MDDKRIEHIVMTPKCKTGNSTTLIIERQALEPPTENGNDNVHVAGGDHKGIVINKQAINVTNGEISPPHLCLQFRVFLVSTQTGKHTQESRTLEFWFCDTCSETEQPTVAQEFFRELVAPQEFPRDYVGFIKKIIKLMQHKYSSIKKLEVELKQLEEPISLPTRPSRTGYLLITLPSSKKIIWRTGSRRRQKFLHFCHVLLLCFIFYPQASILYYVLYYMITSLLLLLIVSTDEAVMDQVVELTIEKLLELIESAYPNPVTVIDIAKEHGWEVSAVEAKMKELQEKGVVKAMEHGAFTRVVHQDTQVQVVKQMPTMASSKQPTIAIITAQYCEKLAVDSMIENKETFVRYTTVGTPTSPDMTDGVPRVICRFGKVVCNIASFSLSTLLVMSLHSLPSACIQGTLQGHGATIVHKTLPLIIFIRYKNFCATLTSL</sequence>
<evidence type="ECO:0000313" key="4">
    <source>
        <dbReference type="Proteomes" id="UP001607303"/>
    </source>
</evidence>
<evidence type="ECO:0000259" key="2">
    <source>
        <dbReference type="Pfam" id="PF22979"/>
    </source>
</evidence>
<dbReference type="Pfam" id="PF22979">
    <property type="entry name" value="HTH_69"/>
    <property type="match status" value="1"/>
</dbReference>
<feature type="transmembrane region" description="Helical" evidence="1">
    <location>
        <begin position="193"/>
        <end position="210"/>
    </location>
</feature>
<keyword evidence="4" id="KW-1185">Reference proteome</keyword>
<dbReference type="Proteomes" id="UP001607303">
    <property type="component" value="Unassembled WGS sequence"/>
</dbReference>
<feature type="domain" description="Winged helix-turn-helix" evidence="2">
    <location>
        <begin position="236"/>
        <end position="299"/>
    </location>
</feature>
<name>A0ABD2AMI3_VESMC</name>
<dbReference type="PANTHER" id="PTHR47705">
    <property type="entry name" value="AGAP000321-PA"/>
    <property type="match status" value="1"/>
</dbReference>
<evidence type="ECO:0000256" key="1">
    <source>
        <dbReference type="SAM" id="Phobius"/>
    </source>
</evidence>
<gene>
    <name evidence="3" type="ORF">V1477_020649</name>
</gene>
<comment type="caution">
    <text evidence="3">The sequence shown here is derived from an EMBL/GenBank/DDBJ whole genome shotgun (WGS) entry which is preliminary data.</text>
</comment>
<dbReference type="InterPro" id="IPR055121">
    <property type="entry name" value="HTH_69"/>
</dbReference>
<organism evidence="3 4">
    <name type="scientific">Vespula maculifrons</name>
    <name type="common">Eastern yellow jacket</name>
    <name type="synonym">Wasp</name>
    <dbReference type="NCBI Taxonomy" id="7453"/>
    <lineage>
        <taxon>Eukaryota</taxon>
        <taxon>Metazoa</taxon>
        <taxon>Ecdysozoa</taxon>
        <taxon>Arthropoda</taxon>
        <taxon>Hexapoda</taxon>
        <taxon>Insecta</taxon>
        <taxon>Pterygota</taxon>
        <taxon>Neoptera</taxon>
        <taxon>Endopterygota</taxon>
        <taxon>Hymenoptera</taxon>
        <taxon>Apocrita</taxon>
        <taxon>Aculeata</taxon>
        <taxon>Vespoidea</taxon>
        <taxon>Vespidae</taxon>
        <taxon>Vespinae</taxon>
        <taxon>Vespula</taxon>
    </lineage>
</organism>
<dbReference type="AlphaFoldDB" id="A0ABD2AMI3"/>
<reference evidence="3 4" key="1">
    <citation type="journal article" date="2024" name="Ann. Entomol. Soc. Am.">
        <title>Genomic analyses of the southern and eastern yellowjacket wasps (Hymenoptera: Vespidae) reveal evolutionary signatures of social life.</title>
        <authorList>
            <person name="Catto M.A."/>
            <person name="Caine P.B."/>
            <person name="Orr S.E."/>
            <person name="Hunt B.G."/>
            <person name="Goodisman M.A.D."/>
        </authorList>
    </citation>
    <scope>NUCLEOTIDE SEQUENCE [LARGE SCALE GENOMIC DNA]</scope>
    <source>
        <strain evidence="3">232</strain>
        <tissue evidence="3">Head and thorax</tissue>
    </source>
</reference>
<keyword evidence="1" id="KW-0812">Transmembrane</keyword>
<keyword evidence="1" id="KW-0472">Membrane</keyword>
<proteinExistence type="predicted"/>
<dbReference type="EMBL" id="JAYRBN010000116">
    <property type="protein sequence ID" value="KAL2721829.1"/>
    <property type="molecule type" value="Genomic_DNA"/>
</dbReference>
<dbReference type="PANTHER" id="PTHR47705:SF1">
    <property type="entry name" value="PNP_UDP_1 DOMAIN-CONTAINING PROTEIN"/>
    <property type="match status" value="1"/>
</dbReference>
<evidence type="ECO:0000313" key="3">
    <source>
        <dbReference type="EMBL" id="KAL2721829.1"/>
    </source>
</evidence>
<protein>
    <recommendedName>
        <fullName evidence="2">Winged helix-turn-helix domain-containing protein</fullName>
    </recommendedName>
</protein>
<accession>A0ABD2AMI3</accession>